<gene>
    <name evidence="1" type="ORF">J2W56_002024</name>
</gene>
<accession>A0ABU1XCL5</accession>
<proteinExistence type="predicted"/>
<evidence type="ECO:0008006" key="3">
    <source>
        <dbReference type="Google" id="ProtNLM"/>
    </source>
</evidence>
<comment type="caution">
    <text evidence="1">The sequence shown here is derived from an EMBL/GenBank/DDBJ whole genome shotgun (WGS) entry which is preliminary data.</text>
</comment>
<dbReference type="RefSeq" id="WP_310400080.1">
    <property type="nucleotide sequence ID" value="NZ_JAVDWW010000003.1"/>
</dbReference>
<evidence type="ECO:0000313" key="1">
    <source>
        <dbReference type="EMBL" id="MDR7168293.1"/>
    </source>
</evidence>
<evidence type="ECO:0000313" key="2">
    <source>
        <dbReference type="Proteomes" id="UP001251217"/>
    </source>
</evidence>
<keyword evidence="2" id="KW-1185">Reference proteome</keyword>
<organism evidence="1 2">
    <name type="scientific">Nocardia kruczakiae</name>
    <dbReference type="NCBI Taxonomy" id="261477"/>
    <lineage>
        <taxon>Bacteria</taxon>
        <taxon>Bacillati</taxon>
        <taxon>Actinomycetota</taxon>
        <taxon>Actinomycetes</taxon>
        <taxon>Mycobacteriales</taxon>
        <taxon>Nocardiaceae</taxon>
        <taxon>Nocardia</taxon>
    </lineage>
</organism>
<name>A0ABU1XCL5_9NOCA</name>
<dbReference type="Proteomes" id="UP001251217">
    <property type="component" value="Unassembled WGS sequence"/>
</dbReference>
<sequence>MRSSLSQLDFLMSARSVDTKLVPLIDFSIRWAPFGGADSGELLISFGVSRRRFVEMMRAGLQTCRTDNQETRWLKRRLLDALAAAWKVDNAASLVELRC</sequence>
<reference evidence="1 2" key="1">
    <citation type="submission" date="2023-07" db="EMBL/GenBank/DDBJ databases">
        <title>Sorghum-associated microbial communities from plants grown in Nebraska, USA.</title>
        <authorList>
            <person name="Schachtman D."/>
        </authorList>
    </citation>
    <scope>NUCLEOTIDE SEQUENCE [LARGE SCALE GENOMIC DNA]</scope>
    <source>
        <strain evidence="1 2">4272</strain>
    </source>
</reference>
<protein>
    <recommendedName>
        <fullName evidence="3">Transcriptional regulator</fullName>
    </recommendedName>
</protein>
<dbReference type="EMBL" id="JAVDWW010000003">
    <property type="protein sequence ID" value="MDR7168293.1"/>
    <property type="molecule type" value="Genomic_DNA"/>
</dbReference>